<organism evidence="1 2">
    <name type="scientific">Cannabis sativa</name>
    <name type="common">Hemp</name>
    <name type="synonym">Marijuana</name>
    <dbReference type="NCBI Taxonomy" id="3483"/>
    <lineage>
        <taxon>Eukaryota</taxon>
        <taxon>Viridiplantae</taxon>
        <taxon>Streptophyta</taxon>
        <taxon>Embryophyta</taxon>
        <taxon>Tracheophyta</taxon>
        <taxon>Spermatophyta</taxon>
        <taxon>Magnoliopsida</taxon>
        <taxon>eudicotyledons</taxon>
        <taxon>Gunneridae</taxon>
        <taxon>Pentapetalae</taxon>
        <taxon>rosids</taxon>
        <taxon>fabids</taxon>
        <taxon>Rosales</taxon>
        <taxon>Cannabaceae</taxon>
        <taxon>Cannabis</taxon>
    </lineage>
</organism>
<keyword evidence="2" id="KW-1185">Reference proteome</keyword>
<sequence length="156" mass="17790">MPRQDVTRVLDASGFPQQPLPFTYLGVPICAKKISSKECCILAVKMIARIRTWSSRHISFAGRAVLINSVLLTIHTYWSQVMLLPKKVIKEIEAICRAYLWKGQSMFQGAGAISWDNVCETKIAGGIRFKKVREWNQAAMIKYIWAVANKEENMWV</sequence>
<reference evidence="1" key="1">
    <citation type="submission" date="2018-11" db="EMBL/GenBank/DDBJ databases">
        <authorList>
            <person name="Grassa J C."/>
        </authorList>
    </citation>
    <scope>NUCLEOTIDE SEQUENCE [LARGE SCALE GENOMIC DNA]</scope>
</reference>
<protein>
    <submittedName>
        <fullName evidence="1">Uncharacterized protein</fullName>
    </submittedName>
</protein>
<reference evidence="1" key="2">
    <citation type="submission" date="2021-03" db="UniProtKB">
        <authorList>
            <consortium name="EnsemblPlants"/>
        </authorList>
    </citation>
    <scope>IDENTIFICATION</scope>
</reference>
<accession>A0A803PBA4</accession>
<evidence type="ECO:0000313" key="2">
    <source>
        <dbReference type="Proteomes" id="UP000596661"/>
    </source>
</evidence>
<dbReference type="OMA" id="IARIRTW"/>
<name>A0A803PBA4_CANSA</name>
<dbReference type="EMBL" id="UZAU01000279">
    <property type="status" value="NOT_ANNOTATED_CDS"/>
    <property type="molecule type" value="Genomic_DNA"/>
</dbReference>
<dbReference type="Gramene" id="evm.model.03.995">
    <property type="protein sequence ID" value="cds.evm.model.03.995"/>
    <property type="gene ID" value="evm.TU.03.995"/>
</dbReference>
<evidence type="ECO:0000313" key="1">
    <source>
        <dbReference type="EnsemblPlants" id="cds.evm.model.03.995"/>
    </source>
</evidence>
<dbReference type="Proteomes" id="UP000596661">
    <property type="component" value="Chromosome 3"/>
</dbReference>
<dbReference type="PANTHER" id="PTHR33116">
    <property type="entry name" value="REVERSE TRANSCRIPTASE ZINC-BINDING DOMAIN-CONTAINING PROTEIN-RELATED-RELATED"/>
    <property type="match status" value="1"/>
</dbReference>
<proteinExistence type="predicted"/>
<dbReference type="EnsemblPlants" id="evm.model.03.995">
    <property type="protein sequence ID" value="cds.evm.model.03.995"/>
    <property type="gene ID" value="evm.TU.03.995"/>
</dbReference>
<dbReference type="PANTHER" id="PTHR33116:SF84">
    <property type="entry name" value="RNA-DIRECTED DNA POLYMERASE"/>
    <property type="match status" value="1"/>
</dbReference>
<dbReference type="AlphaFoldDB" id="A0A803PBA4"/>